<comment type="caution">
    <text evidence="11">The sequence shown here is derived from an EMBL/GenBank/DDBJ whole genome shotgun (WGS) entry which is preliminary data.</text>
</comment>
<dbReference type="PRINTS" id="PR00171">
    <property type="entry name" value="SUGRTRNSPORT"/>
</dbReference>
<dbReference type="InterPro" id="IPR020846">
    <property type="entry name" value="MFS_dom"/>
</dbReference>
<feature type="domain" description="Major facilitator superfamily (MFS) profile" evidence="10">
    <location>
        <begin position="53"/>
        <end position="505"/>
    </location>
</feature>
<dbReference type="EMBL" id="RSCD01000010">
    <property type="protein sequence ID" value="RSH90444.1"/>
    <property type="molecule type" value="Genomic_DNA"/>
</dbReference>
<dbReference type="PANTHER" id="PTHR48022:SF68">
    <property type="entry name" value="MAJOR FACILITATOR SUPERFAMILY (MFS) PROFILE DOMAIN-CONTAINING PROTEIN-RELATED"/>
    <property type="match status" value="1"/>
</dbReference>
<dbReference type="InterPro" id="IPR050360">
    <property type="entry name" value="MFS_Sugar_Transporters"/>
</dbReference>
<protein>
    <recommendedName>
        <fullName evidence="10">Major facilitator superfamily (MFS) profile domain-containing protein</fullName>
    </recommendedName>
</protein>
<organism evidence="11 12">
    <name type="scientific">Saitozyma podzolica</name>
    <dbReference type="NCBI Taxonomy" id="1890683"/>
    <lineage>
        <taxon>Eukaryota</taxon>
        <taxon>Fungi</taxon>
        <taxon>Dikarya</taxon>
        <taxon>Basidiomycota</taxon>
        <taxon>Agaricomycotina</taxon>
        <taxon>Tremellomycetes</taxon>
        <taxon>Tremellales</taxon>
        <taxon>Trimorphomycetaceae</taxon>
        <taxon>Saitozyma</taxon>
    </lineage>
</organism>
<comment type="subcellular location">
    <subcellularLocation>
        <location evidence="1">Membrane</location>
        <topology evidence="1">Multi-pass membrane protein</topology>
    </subcellularLocation>
</comment>
<dbReference type="Gene3D" id="1.20.1250.20">
    <property type="entry name" value="MFS general substrate transporter like domains"/>
    <property type="match status" value="1"/>
</dbReference>
<keyword evidence="6 9" id="KW-0472">Membrane</keyword>
<evidence type="ECO:0000256" key="3">
    <source>
        <dbReference type="ARBA" id="ARBA00022448"/>
    </source>
</evidence>
<keyword evidence="4 9" id="KW-0812">Transmembrane</keyword>
<dbReference type="InterPro" id="IPR003663">
    <property type="entry name" value="Sugar/inositol_transpt"/>
</dbReference>
<feature type="transmembrane region" description="Helical" evidence="9">
    <location>
        <begin position="412"/>
        <end position="437"/>
    </location>
</feature>
<proteinExistence type="inferred from homology"/>
<dbReference type="GO" id="GO:0005351">
    <property type="term" value="F:carbohydrate:proton symporter activity"/>
    <property type="evidence" value="ECO:0007669"/>
    <property type="project" value="TreeGrafter"/>
</dbReference>
<evidence type="ECO:0000259" key="10">
    <source>
        <dbReference type="PROSITE" id="PS50850"/>
    </source>
</evidence>
<feature type="transmembrane region" description="Helical" evidence="9">
    <location>
        <begin position="43"/>
        <end position="62"/>
    </location>
</feature>
<dbReference type="Proteomes" id="UP000279259">
    <property type="component" value="Unassembled WGS sequence"/>
</dbReference>
<feature type="transmembrane region" description="Helical" evidence="9">
    <location>
        <begin position="197"/>
        <end position="219"/>
    </location>
</feature>
<accession>A0A427YHM8</accession>
<keyword evidence="5 9" id="KW-1133">Transmembrane helix</keyword>
<evidence type="ECO:0000313" key="11">
    <source>
        <dbReference type="EMBL" id="RSH90444.1"/>
    </source>
</evidence>
<evidence type="ECO:0000256" key="9">
    <source>
        <dbReference type="SAM" id="Phobius"/>
    </source>
</evidence>
<name>A0A427YHM8_9TREE</name>
<dbReference type="InterPro" id="IPR005828">
    <property type="entry name" value="MFS_sugar_transport-like"/>
</dbReference>
<evidence type="ECO:0000313" key="12">
    <source>
        <dbReference type="Proteomes" id="UP000279259"/>
    </source>
</evidence>
<feature type="transmembrane region" description="Helical" evidence="9">
    <location>
        <begin position="382"/>
        <end position="406"/>
    </location>
</feature>
<keyword evidence="12" id="KW-1185">Reference proteome</keyword>
<dbReference type="Pfam" id="PF00083">
    <property type="entry name" value="Sugar_tr"/>
    <property type="match status" value="1"/>
</dbReference>
<dbReference type="OrthoDB" id="2544694at2759"/>
<evidence type="ECO:0000256" key="1">
    <source>
        <dbReference type="ARBA" id="ARBA00004141"/>
    </source>
</evidence>
<comment type="similarity">
    <text evidence="2 8">Belongs to the major facilitator superfamily. Sugar transporter (TC 2.A.1.1) family.</text>
</comment>
<feature type="transmembrane region" description="Helical" evidence="9">
    <location>
        <begin position="103"/>
        <end position="126"/>
    </location>
</feature>
<feature type="transmembrane region" description="Helical" evidence="9">
    <location>
        <begin position="353"/>
        <end position="373"/>
    </location>
</feature>
<feature type="transmembrane region" description="Helical" evidence="9">
    <location>
        <begin position="325"/>
        <end position="347"/>
    </location>
</feature>
<dbReference type="NCBIfam" id="TIGR00879">
    <property type="entry name" value="SP"/>
    <property type="match status" value="1"/>
</dbReference>
<evidence type="ECO:0000256" key="5">
    <source>
        <dbReference type="ARBA" id="ARBA00022989"/>
    </source>
</evidence>
<reference evidence="11 12" key="1">
    <citation type="submission" date="2018-11" db="EMBL/GenBank/DDBJ databases">
        <title>Genome sequence of Saitozyma podzolica DSM 27192.</title>
        <authorList>
            <person name="Aliyu H."/>
            <person name="Gorte O."/>
            <person name="Ochsenreither K."/>
        </authorList>
    </citation>
    <scope>NUCLEOTIDE SEQUENCE [LARGE SCALE GENOMIC DNA]</scope>
    <source>
        <strain evidence="11 12">DSM 27192</strain>
    </source>
</reference>
<evidence type="ECO:0000256" key="6">
    <source>
        <dbReference type="ARBA" id="ARBA00023136"/>
    </source>
</evidence>
<dbReference type="InterPro" id="IPR036259">
    <property type="entry name" value="MFS_trans_sf"/>
</dbReference>
<dbReference type="PROSITE" id="PS50850">
    <property type="entry name" value="MFS"/>
    <property type="match status" value="1"/>
</dbReference>
<feature type="transmembrane region" description="Helical" evidence="9">
    <location>
        <begin position="138"/>
        <end position="156"/>
    </location>
</feature>
<evidence type="ECO:0000256" key="2">
    <source>
        <dbReference type="ARBA" id="ARBA00010992"/>
    </source>
</evidence>
<dbReference type="PANTHER" id="PTHR48022">
    <property type="entry name" value="PLASTIDIC GLUCOSE TRANSPORTER 4"/>
    <property type="match status" value="1"/>
</dbReference>
<dbReference type="AlphaFoldDB" id="A0A427YHM8"/>
<feature type="transmembrane region" description="Helical" evidence="9">
    <location>
        <begin position="483"/>
        <end position="502"/>
    </location>
</feature>
<sequence>MDIDRKADVEHIDAPIRDGEKVTTATGAAVVESAYANLSRWQIVKTFWLAIVFAAVATFGSLTDGYEFAVVFELTRASVTAGILANQGFINKFGLTNAAGEKFLGATMISLWGGLLSVTTFLGQIIAGWSNDVIGRKGNMYIFTAFFIIGVTLECVSKDWKMWLAAKTLFGCGLGMVQVTMTTYISEIAPTQVRGALLALYSLGFALGQFASSIALQVIQTTDPLNWLRAVYTQWIFIGLWIIGMVFLPESPWHLARQKKVEQAKKSMKRIYGHVAGYDVEREFLVLATEIEHAEFIREEMQGHKIVEIFRGVNLRRTLASTFPIVLQQLCGVPIFFSYLTYFFQMAGLKDPFVASVIMYVLLLAGIIISFWTTERIGRRPLLLYGCVIMFIANIGLGLSGSFTITSSALNASLAMSCIWVFTYAMSAAPIGFVVAAETATPRLKSLTTGFAIGCYGALNVVFQFTVPLMLAADGANWGVKAAYLFAGLTVFGALGIFFFTPETSGRTFSEMDELFELRISPRHFAKTQTTAQKAGIL</sequence>
<feature type="transmembrane region" description="Helical" evidence="9">
    <location>
        <begin position="231"/>
        <end position="249"/>
    </location>
</feature>
<evidence type="ECO:0000256" key="8">
    <source>
        <dbReference type="RuleBase" id="RU003346"/>
    </source>
</evidence>
<evidence type="ECO:0000256" key="4">
    <source>
        <dbReference type="ARBA" id="ARBA00022692"/>
    </source>
</evidence>
<gene>
    <name evidence="11" type="ORF">EHS25_001049</name>
</gene>
<comment type="catalytic activity">
    <reaction evidence="7">
        <text>myo-inositol(out) + H(+)(out) = myo-inositol(in) + H(+)(in)</text>
        <dbReference type="Rhea" id="RHEA:60364"/>
        <dbReference type="ChEBI" id="CHEBI:15378"/>
        <dbReference type="ChEBI" id="CHEBI:17268"/>
    </reaction>
</comment>
<feature type="transmembrane region" description="Helical" evidence="9">
    <location>
        <begin position="449"/>
        <end position="471"/>
    </location>
</feature>
<evidence type="ECO:0000256" key="7">
    <source>
        <dbReference type="ARBA" id="ARBA00049119"/>
    </source>
</evidence>
<keyword evidence="3 8" id="KW-0813">Transport</keyword>
<dbReference type="GO" id="GO:0016020">
    <property type="term" value="C:membrane"/>
    <property type="evidence" value="ECO:0007669"/>
    <property type="project" value="UniProtKB-SubCell"/>
</dbReference>
<dbReference type="SUPFAM" id="SSF103473">
    <property type="entry name" value="MFS general substrate transporter"/>
    <property type="match status" value="1"/>
</dbReference>